<dbReference type="AlphaFoldDB" id="A0A0G0BPX3"/>
<evidence type="ECO:0000313" key="2">
    <source>
        <dbReference type="Proteomes" id="UP000033866"/>
    </source>
</evidence>
<name>A0A0G0BPX3_9BACT</name>
<dbReference type="SUPFAM" id="SSF88713">
    <property type="entry name" value="Glycoside hydrolase/deacetylase"/>
    <property type="match status" value="1"/>
</dbReference>
<evidence type="ECO:0008006" key="3">
    <source>
        <dbReference type="Google" id="ProtNLM"/>
    </source>
</evidence>
<dbReference type="InterPro" id="IPR011330">
    <property type="entry name" value="Glyco_hydro/deAcase_b/a-brl"/>
</dbReference>
<accession>A0A0G0BPX3</accession>
<gene>
    <name evidence="1" type="ORF">UR61_C0014G0007</name>
</gene>
<sequence>MSKKLLILIVLFFVLISSSVFLKQLNSKDKDIDTDVKGGTTDPCIELEETAKKEFSSLSLTQKWYVKSPYTDINSIDIALELPNDDINVTYELNEDVFDAVYENENWNINIPIESLEDGEYKLLVKSNVCTGTISKSFSFNVSHPVYVVWSIDWEGFDVKEEYLKEMDRISSKYDVPMTHFFNPYIYIYLSKTRAQYLTDWVKERDEDSIGLHLHMFDKLVEASKVTVNNNPAWGSPTGKGHDTPNSNYAYDDYKKIIEWSLLQYEKNGLEKPTMYRAGGWFIDEENISVLKNLGFRIESSGRTHYIHGSNQLEGPWNLKDTTQPYQMNSTDQNITNKPNMNIWEYPNNGGDSWAYSSDGLIKKFKNNYNGGIANKDTIVTFISHPHWFNREGPNIEGALKYVSQYSYSDDNGPVIFLTLDKVHQYTVKL</sequence>
<reference evidence="1 2" key="1">
    <citation type="journal article" date="2015" name="Nature">
        <title>rRNA introns, odd ribosomes, and small enigmatic genomes across a large radiation of phyla.</title>
        <authorList>
            <person name="Brown C.T."/>
            <person name="Hug L.A."/>
            <person name="Thomas B.C."/>
            <person name="Sharon I."/>
            <person name="Castelle C.J."/>
            <person name="Singh A."/>
            <person name="Wilkins M.J."/>
            <person name="Williams K.H."/>
            <person name="Banfield J.F."/>
        </authorList>
    </citation>
    <scope>NUCLEOTIDE SEQUENCE [LARGE SCALE GENOMIC DNA]</scope>
</reference>
<dbReference type="Proteomes" id="UP000033866">
    <property type="component" value="Unassembled WGS sequence"/>
</dbReference>
<protein>
    <recommendedName>
        <fullName evidence="3">NodB homology domain-containing protein</fullName>
    </recommendedName>
</protein>
<evidence type="ECO:0000313" key="1">
    <source>
        <dbReference type="EMBL" id="KKP65686.1"/>
    </source>
</evidence>
<organism evidence="1 2">
    <name type="scientific">candidate division WS6 bacterium GW2011_GWE1_34_7</name>
    <dbReference type="NCBI Taxonomy" id="1619093"/>
    <lineage>
        <taxon>Bacteria</taxon>
        <taxon>Candidatus Dojkabacteria</taxon>
    </lineage>
</organism>
<dbReference type="GO" id="GO:0005975">
    <property type="term" value="P:carbohydrate metabolic process"/>
    <property type="evidence" value="ECO:0007669"/>
    <property type="project" value="InterPro"/>
</dbReference>
<comment type="caution">
    <text evidence="1">The sequence shown here is derived from an EMBL/GenBank/DDBJ whole genome shotgun (WGS) entry which is preliminary data.</text>
</comment>
<dbReference type="EMBL" id="LBPV01000014">
    <property type="protein sequence ID" value="KKP65686.1"/>
    <property type="molecule type" value="Genomic_DNA"/>
</dbReference>
<proteinExistence type="predicted"/>
<dbReference type="Gene3D" id="3.20.20.370">
    <property type="entry name" value="Glycoside hydrolase/deacetylase"/>
    <property type="match status" value="1"/>
</dbReference>